<reference evidence="1" key="1">
    <citation type="journal article" date="2014" name="Front. Microbiol.">
        <title>High frequency of phylogenetically diverse reductive dehalogenase-homologous genes in deep subseafloor sedimentary metagenomes.</title>
        <authorList>
            <person name="Kawai M."/>
            <person name="Futagami T."/>
            <person name="Toyoda A."/>
            <person name="Takaki Y."/>
            <person name="Nishi S."/>
            <person name="Hori S."/>
            <person name="Arai W."/>
            <person name="Tsubouchi T."/>
            <person name="Morono Y."/>
            <person name="Uchiyama I."/>
            <person name="Ito T."/>
            <person name="Fujiyama A."/>
            <person name="Inagaki F."/>
            <person name="Takami H."/>
        </authorList>
    </citation>
    <scope>NUCLEOTIDE SEQUENCE</scope>
    <source>
        <strain evidence="1">Expedition CK06-06</strain>
    </source>
</reference>
<proteinExistence type="predicted"/>
<sequence>VPLDVFGSDGIRATTNSGALTDGYFAQMKSDFGANALRLISRKGDVFRASNYGQDVSILTGNPTSERIRVTSTGNVGIGTTSPSAKLTVANGDVEVTLNTKGIILKSPDGTRYRITVANGGTLTSTAI</sequence>
<comment type="caution">
    <text evidence="1">The sequence shown here is derived from an EMBL/GenBank/DDBJ whole genome shotgun (WGS) entry which is preliminary data.</text>
</comment>
<dbReference type="EMBL" id="BARW01011950">
    <property type="protein sequence ID" value="GAI78662.1"/>
    <property type="molecule type" value="Genomic_DNA"/>
</dbReference>
<evidence type="ECO:0000313" key="1">
    <source>
        <dbReference type="EMBL" id="GAI78662.1"/>
    </source>
</evidence>
<organism evidence="1">
    <name type="scientific">marine sediment metagenome</name>
    <dbReference type="NCBI Taxonomy" id="412755"/>
    <lineage>
        <taxon>unclassified sequences</taxon>
        <taxon>metagenomes</taxon>
        <taxon>ecological metagenomes</taxon>
    </lineage>
</organism>
<protein>
    <submittedName>
        <fullName evidence="1">Uncharacterized protein</fullName>
    </submittedName>
</protein>
<dbReference type="AlphaFoldDB" id="X1RD35"/>
<gene>
    <name evidence="1" type="ORF">S12H4_22782</name>
</gene>
<name>X1RD35_9ZZZZ</name>
<feature type="non-terminal residue" evidence="1">
    <location>
        <position position="1"/>
    </location>
</feature>
<accession>X1RD35</accession>